<keyword evidence="6" id="KW-0653">Protein transport</keyword>
<evidence type="ECO:0000256" key="6">
    <source>
        <dbReference type="ARBA" id="ARBA00022927"/>
    </source>
</evidence>
<comment type="similarity">
    <text evidence="10">Belongs to the CEP41 family.</text>
</comment>
<organism evidence="13">
    <name type="scientific">Spongospora subterranea</name>
    <dbReference type="NCBI Taxonomy" id="70186"/>
    <lineage>
        <taxon>Eukaryota</taxon>
        <taxon>Sar</taxon>
        <taxon>Rhizaria</taxon>
        <taxon>Endomyxa</taxon>
        <taxon>Phytomyxea</taxon>
        <taxon>Plasmodiophorida</taxon>
        <taxon>Plasmodiophoridae</taxon>
        <taxon>Spongospora</taxon>
    </lineage>
</organism>
<evidence type="ECO:0000256" key="3">
    <source>
        <dbReference type="ARBA" id="ARBA00022448"/>
    </source>
</evidence>
<dbReference type="GO" id="GO:0005813">
    <property type="term" value="C:centrosome"/>
    <property type="evidence" value="ECO:0007669"/>
    <property type="project" value="UniProtKB-SubCell"/>
</dbReference>
<keyword evidence="9" id="KW-0966">Cell projection</keyword>
<feature type="compositionally biased region" description="Polar residues" evidence="11">
    <location>
        <begin position="265"/>
        <end position="283"/>
    </location>
</feature>
<dbReference type="SUPFAM" id="SSF52821">
    <property type="entry name" value="Rhodanese/Cell cycle control phosphatase"/>
    <property type="match status" value="1"/>
</dbReference>
<dbReference type="Gene3D" id="3.40.250.10">
    <property type="entry name" value="Rhodanese-like domain"/>
    <property type="match status" value="1"/>
</dbReference>
<evidence type="ECO:0000256" key="4">
    <source>
        <dbReference type="ARBA" id="ARBA00022490"/>
    </source>
</evidence>
<dbReference type="AlphaFoldDB" id="A0A0H5R8K3"/>
<name>A0A0H5R8K3_9EUKA</name>
<feature type="region of interest" description="Disordered" evidence="11">
    <location>
        <begin position="100"/>
        <end position="119"/>
    </location>
</feature>
<keyword evidence="8" id="KW-0206">Cytoskeleton</keyword>
<evidence type="ECO:0000313" key="13">
    <source>
        <dbReference type="EMBL" id="CRZ10047.1"/>
    </source>
</evidence>
<dbReference type="InterPro" id="IPR036873">
    <property type="entry name" value="Rhodanese-like_dom_sf"/>
</dbReference>
<keyword evidence="4" id="KW-0963">Cytoplasm</keyword>
<dbReference type="EMBL" id="HACM01009605">
    <property type="protein sequence ID" value="CRZ10047.1"/>
    <property type="molecule type" value="Transcribed_RNA"/>
</dbReference>
<protein>
    <recommendedName>
        <fullName evidence="12">Rhodanese domain-containing protein</fullName>
    </recommendedName>
</protein>
<dbReference type="Pfam" id="PF00581">
    <property type="entry name" value="Rhodanese"/>
    <property type="match status" value="1"/>
</dbReference>
<dbReference type="GO" id="GO:0015031">
    <property type="term" value="P:protein transport"/>
    <property type="evidence" value="ECO:0007669"/>
    <property type="project" value="UniProtKB-KW"/>
</dbReference>
<keyword evidence="3" id="KW-0813">Transport</keyword>
<dbReference type="PROSITE" id="PS50206">
    <property type="entry name" value="RHODANESE_3"/>
    <property type="match status" value="1"/>
</dbReference>
<evidence type="ECO:0000256" key="1">
    <source>
        <dbReference type="ARBA" id="ARBA00004120"/>
    </source>
</evidence>
<evidence type="ECO:0000256" key="5">
    <source>
        <dbReference type="ARBA" id="ARBA00022794"/>
    </source>
</evidence>
<keyword evidence="5" id="KW-0970">Cilium biogenesis/degradation</keyword>
<dbReference type="CDD" id="cd00158">
    <property type="entry name" value="RHOD"/>
    <property type="match status" value="1"/>
</dbReference>
<dbReference type="InterPro" id="IPR051889">
    <property type="entry name" value="CEP41"/>
</dbReference>
<sequence>DIGRGPRKTEAVMSRASAAVTGICSSVKSIKISQDQKKRHESKRYMNIGPLTNTGRTMKDVKKVEKPVRIGEIFKRISCNEVHQLLHDNLDANESIYQLDDIDGSGESPRSESKACSLGRPTADRVVQLEKSAAEEGALAPFYLLDIRPVSAFAEAHISKARSYQMLDLRRDRMTTEIVRFKQDETRPIIVYSDNEREAMETGTLLVQKHFPNISILSTNFEKYAARFPEDIVGEIKKVQVEKKKNTPGKLYVAKRVYNANDDYSTVSEASRTSRRGTNSISSLPWRPS</sequence>
<dbReference type="GO" id="GO:0060271">
    <property type="term" value="P:cilium assembly"/>
    <property type="evidence" value="ECO:0007669"/>
    <property type="project" value="TreeGrafter"/>
</dbReference>
<evidence type="ECO:0000256" key="9">
    <source>
        <dbReference type="ARBA" id="ARBA00023273"/>
    </source>
</evidence>
<feature type="non-terminal residue" evidence="13">
    <location>
        <position position="1"/>
    </location>
</feature>
<keyword evidence="7" id="KW-0969">Cilium</keyword>
<evidence type="ECO:0000256" key="8">
    <source>
        <dbReference type="ARBA" id="ARBA00023212"/>
    </source>
</evidence>
<comment type="subcellular location">
    <subcellularLocation>
        <location evidence="1">Cytoplasm</location>
        <location evidence="1">Cytoskeleton</location>
        <location evidence="1">Cilium basal body</location>
    </subcellularLocation>
    <subcellularLocation>
        <location evidence="2">Cytoplasm</location>
        <location evidence="2">Cytoskeleton</location>
        <location evidence="2">Microtubule organizing center</location>
        <location evidence="2">Centrosome</location>
    </subcellularLocation>
</comment>
<evidence type="ECO:0000256" key="10">
    <source>
        <dbReference type="ARBA" id="ARBA00038465"/>
    </source>
</evidence>
<dbReference type="PANTHER" id="PTHR44390:SF1">
    <property type="entry name" value="CENTROSOMAL PROTEIN OF 41 KDA"/>
    <property type="match status" value="1"/>
</dbReference>
<feature type="region of interest" description="Disordered" evidence="11">
    <location>
        <begin position="265"/>
        <end position="289"/>
    </location>
</feature>
<dbReference type="PANTHER" id="PTHR44390">
    <property type="entry name" value="CENTROSOMAL PROTEIN OF 41 KDA"/>
    <property type="match status" value="1"/>
</dbReference>
<feature type="domain" description="Rhodanese" evidence="12">
    <location>
        <begin position="138"/>
        <end position="233"/>
    </location>
</feature>
<dbReference type="GO" id="GO:0036064">
    <property type="term" value="C:ciliary basal body"/>
    <property type="evidence" value="ECO:0007669"/>
    <property type="project" value="TreeGrafter"/>
</dbReference>
<accession>A0A0H5R8K3</accession>
<evidence type="ECO:0000256" key="2">
    <source>
        <dbReference type="ARBA" id="ARBA00004300"/>
    </source>
</evidence>
<reference evidence="13" key="1">
    <citation type="submission" date="2015-04" db="EMBL/GenBank/DDBJ databases">
        <title>The genome sequence of the plant pathogenic Rhizarian Plasmodiophora brassicae reveals insights in its biotrophic life cycle and the origin of chitin synthesis.</title>
        <authorList>
            <person name="Schwelm A."/>
            <person name="Fogelqvist J."/>
            <person name="Knaust A."/>
            <person name="Julke S."/>
            <person name="Lilja T."/>
            <person name="Dhandapani V."/>
            <person name="Bonilla-Rosso G."/>
            <person name="Karlsson M."/>
            <person name="Shevchenko A."/>
            <person name="Choi S.R."/>
            <person name="Kim H.G."/>
            <person name="Park J.Y."/>
            <person name="Lim Y.P."/>
            <person name="Ludwig-Muller J."/>
            <person name="Dixelius C."/>
        </authorList>
    </citation>
    <scope>NUCLEOTIDE SEQUENCE</scope>
    <source>
        <tissue evidence="13">Potato root galls</tissue>
    </source>
</reference>
<evidence type="ECO:0000259" key="12">
    <source>
        <dbReference type="PROSITE" id="PS50206"/>
    </source>
</evidence>
<evidence type="ECO:0000256" key="7">
    <source>
        <dbReference type="ARBA" id="ARBA00023069"/>
    </source>
</evidence>
<evidence type="ECO:0000256" key="11">
    <source>
        <dbReference type="SAM" id="MobiDB-lite"/>
    </source>
</evidence>
<proteinExistence type="inferred from homology"/>
<dbReference type="InterPro" id="IPR001763">
    <property type="entry name" value="Rhodanese-like_dom"/>
</dbReference>
<dbReference type="SMART" id="SM00450">
    <property type="entry name" value="RHOD"/>
    <property type="match status" value="1"/>
</dbReference>